<dbReference type="InterPro" id="IPR045595">
    <property type="entry name" value="SufBD_N"/>
</dbReference>
<dbReference type="InterPro" id="IPR055346">
    <property type="entry name" value="Fe-S_cluster_assembly_SufBD"/>
</dbReference>
<evidence type="ECO:0000256" key="1">
    <source>
        <dbReference type="ARBA" id="ARBA00043967"/>
    </source>
</evidence>
<evidence type="ECO:0000259" key="2">
    <source>
        <dbReference type="Pfam" id="PF01458"/>
    </source>
</evidence>
<gene>
    <name evidence="4" type="ORF">FD41_GL000382</name>
</gene>
<dbReference type="InterPro" id="IPR037284">
    <property type="entry name" value="SUF_FeS_clus_asmbl_SufBD_sf"/>
</dbReference>
<dbReference type="RefSeq" id="WP_056983939.1">
    <property type="nucleotide sequence ID" value="NZ_AZFY01000096.1"/>
</dbReference>
<evidence type="ECO:0000259" key="3">
    <source>
        <dbReference type="Pfam" id="PF19295"/>
    </source>
</evidence>
<evidence type="ECO:0000313" key="4">
    <source>
        <dbReference type="EMBL" id="KRM07425.1"/>
    </source>
</evidence>
<dbReference type="AlphaFoldDB" id="A0A0R1VNT3"/>
<keyword evidence="5" id="KW-1185">Reference proteome</keyword>
<protein>
    <submittedName>
        <fullName evidence="4">FeS assembly protein SufD</fullName>
    </submittedName>
</protein>
<dbReference type="GO" id="GO:0016226">
    <property type="term" value="P:iron-sulfur cluster assembly"/>
    <property type="evidence" value="ECO:0007669"/>
    <property type="project" value="InterPro"/>
</dbReference>
<evidence type="ECO:0000313" key="5">
    <source>
        <dbReference type="Proteomes" id="UP000051966"/>
    </source>
</evidence>
<reference evidence="4 5" key="1">
    <citation type="journal article" date="2015" name="Genome Announc.">
        <title>Expanding the biotechnology potential of lactobacilli through comparative genomics of 213 strains and associated genera.</title>
        <authorList>
            <person name="Sun Z."/>
            <person name="Harris H.M."/>
            <person name="McCann A."/>
            <person name="Guo C."/>
            <person name="Argimon S."/>
            <person name="Zhang W."/>
            <person name="Yang X."/>
            <person name="Jeffery I.B."/>
            <person name="Cooney J.C."/>
            <person name="Kagawa T.F."/>
            <person name="Liu W."/>
            <person name="Song Y."/>
            <person name="Salvetti E."/>
            <person name="Wrobel A."/>
            <person name="Rasinkangas P."/>
            <person name="Parkhill J."/>
            <person name="Rea M.C."/>
            <person name="O'Sullivan O."/>
            <person name="Ritari J."/>
            <person name="Douillard F.P."/>
            <person name="Paul Ross R."/>
            <person name="Yang R."/>
            <person name="Briner A.E."/>
            <person name="Felis G.E."/>
            <person name="de Vos W.M."/>
            <person name="Barrangou R."/>
            <person name="Klaenhammer T.R."/>
            <person name="Caufield P.W."/>
            <person name="Cui Y."/>
            <person name="Zhang H."/>
            <person name="O'Toole P.W."/>
        </authorList>
    </citation>
    <scope>NUCLEOTIDE SEQUENCE [LARGE SCALE GENOMIC DNA]</scope>
    <source>
        <strain evidence="4 5">DSM 18382</strain>
    </source>
</reference>
<dbReference type="InterPro" id="IPR000825">
    <property type="entry name" value="SUF_FeS_clus_asmbl_SufBD_core"/>
</dbReference>
<proteinExistence type="inferred from homology"/>
<dbReference type="PANTHER" id="PTHR30508:SF1">
    <property type="entry name" value="UPF0051 PROTEIN ABCI8, CHLOROPLASTIC-RELATED"/>
    <property type="match status" value="1"/>
</dbReference>
<feature type="domain" description="SUF system FeS cluster assembly SufBD N-terminal" evidence="3">
    <location>
        <begin position="103"/>
        <end position="165"/>
    </location>
</feature>
<comment type="caution">
    <text evidence="4">The sequence shown here is derived from an EMBL/GenBank/DDBJ whole genome shotgun (WGS) entry which is preliminary data.</text>
</comment>
<dbReference type="SUPFAM" id="SSF101960">
    <property type="entry name" value="Stabilizer of iron transporter SufD"/>
    <property type="match status" value="1"/>
</dbReference>
<feature type="domain" description="SUF system FeS cluster assembly SufBD core" evidence="2">
    <location>
        <begin position="172"/>
        <end position="338"/>
    </location>
</feature>
<dbReference type="Proteomes" id="UP000051966">
    <property type="component" value="Unassembled WGS sequence"/>
</dbReference>
<accession>A0A0R1VNT3</accession>
<dbReference type="Pfam" id="PF01458">
    <property type="entry name" value="SUFBD_core"/>
    <property type="match status" value="1"/>
</dbReference>
<dbReference type="PANTHER" id="PTHR30508">
    <property type="entry name" value="FES CLUSTER ASSEMBLY PROTEIN SUF"/>
    <property type="match status" value="1"/>
</dbReference>
<name>A0A0R1VNT3_9LACO</name>
<dbReference type="OrthoDB" id="2289478at2"/>
<sequence>METIKNQDQISVLLESLSNDHGEPHWFTEKRLAALDIIADRPLPTISGIDLQQQLAQLYSPDMKWRRSDKQLLKAANIEDADIQIVKIGQTAVELRLPDELDDQGVILTDLFAAFREHPLLAEKFFMSKAVLPDENSLTAYHAAFLNNGIFLYIPENVKVDQPIELHLIQDNTSNQAMVAHILIVAEKNAKASIITNLSSVGDQANPADCVTEIIAKRGSAINMTAVNRLGNNQLTYLKERATVGAQATINQLTTLLNRGNTVMAADYQLTGHNARSQAKTVALTSGQQQMVIQNQIHGLGKQANGTLQQRGVQLGESHLTIKALNDTNDKVQAADSQILALDATNTDCLDQQRRSNQPVKTRQQLVQDYFKPIIGNQTTKSFYARLIQSINDRLDKLVIK</sequence>
<organism evidence="4 5">
    <name type="scientific">Lentilactobacillus farraginis DSM 18382 = JCM 14108</name>
    <dbReference type="NCBI Taxonomy" id="1423743"/>
    <lineage>
        <taxon>Bacteria</taxon>
        <taxon>Bacillati</taxon>
        <taxon>Bacillota</taxon>
        <taxon>Bacilli</taxon>
        <taxon>Lactobacillales</taxon>
        <taxon>Lactobacillaceae</taxon>
        <taxon>Lentilactobacillus</taxon>
    </lineage>
</organism>
<dbReference type="PATRIC" id="fig|1423743.5.peg.396"/>
<dbReference type="Pfam" id="PF19295">
    <property type="entry name" value="SufBD_N"/>
    <property type="match status" value="1"/>
</dbReference>
<comment type="similarity">
    <text evidence="1">Belongs to the iron-sulfur cluster assembly SufBD family.</text>
</comment>
<dbReference type="EMBL" id="AZFY01000096">
    <property type="protein sequence ID" value="KRM07425.1"/>
    <property type="molecule type" value="Genomic_DNA"/>
</dbReference>